<evidence type="ECO:0000313" key="1">
    <source>
        <dbReference type="EMBL" id="ETN75027.1"/>
    </source>
</evidence>
<keyword evidence="2" id="KW-1185">Reference proteome</keyword>
<dbReference type="KEGG" id="nai:NECAME_12549"/>
<name>W2T219_NECAM</name>
<gene>
    <name evidence="1" type="ORF">NECAME_12549</name>
</gene>
<dbReference type="AlphaFoldDB" id="W2T219"/>
<sequence>MQYPSAEFERYQIKPHFYGCDDVQLLRRLKAALAEVFGNPLCGHEFLEIREFLEIPSVPTLPKTDFTAEQGNVTPKL</sequence>
<protein>
    <submittedName>
        <fullName evidence="1">Uncharacterized protein</fullName>
    </submittedName>
</protein>
<evidence type="ECO:0000313" key="2">
    <source>
        <dbReference type="Proteomes" id="UP000053676"/>
    </source>
</evidence>
<accession>W2T219</accession>
<reference evidence="2" key="1">
    <citation type="journal article" date="2014" name="Nat. Genet.">
        <title>Genome of the human hookworm Necator americanus.</title>
        <authorList>
            <person name="Tang Y.T."/>
            <person name="Gao X."/>
            <person name="Rosa B.A."/>
            <person name="Abubucker S."/>
            <person name="Hallsworth-Pepin K."/>
            <person name="Martin J."/>
            <person name="Tyagi R."/>
            <person name="Heizer E."/>
            <person name="Zhang X."/>
            <person name="Bhonagiri-Palsikar V."/>
            <person name="Minx P."/>
            <person name="Warren W.C."/>
            <person name="Wang Q."/>
            <person name="Zhan B."/>
            <person name="Hotez P.J."/>
            <person name="Sternberg P.W."/>
            <person name="Dougall A."/>
            <person name="Gaze S.T."/>
            <person name="Mulvenna J."/>
            <person name="Sotillo J."/>
            <person name="Ranganathan S."/>
            <person name="Rabelo E.M."/>
            <person name="Wilson R.K."/>
            <person name="Felgner P.L."/>
            <person name="Bethony J."/>
            <person name="Hawdon J.M."/>
            <person name="Gasser R.B."/>
            <person name="Loukas A."/>
            <person name="Mitreva M."/>
        </authorList>
    </citation>
    <scope>NUCLEOTIDE SEQUENCE [LARGE SCALE GENOMIC DNA]</scope>
</reference>
<dbReference type="Proteomes" id="UP000053676">
    <property type="component" value="Unassembled WGS sequence"/>
</dbReference>
<organism evidence="1 2">
    <name type="scientific">Necator americanus</name>
    <name type="common">Human hookworm</name>
    <dbReference type="NCBI Taxonomy" id="51031"/>
    <lineage>
        <taxon>Eukaryota</taxon>
        <taxon>Metazoa</taxon>
        <taxon>Ecdysozoa</taxon>
        <taxon>Nematoda</taxon>
        <taxon>Chromadorea</taxon>
        <taxon>Rhabditida</taxon>
        <taxon>Rhabditina</taxon>
        <taxon>Rhabditomorpha</taxon>
        <taxon>Strongyloidea</taxon>
        <taxon>Ancylostomatidae</taxon>
        <taxon>Bunostominae</taxon>
        <taxon>Necator</taxon>
    </lineage>
</organism>
<proteinExistence type="predicted"/>
<dbReference type="EMBL" id="KI660317">
    <property type="protein sequence ID" value="ETN75027.1"/>
    <property type="molecule type" value="Genomic_DNA"/>
</dbReference>